<keyword evidence="2" id="KW-1185">Reference proteome</keyword>
<reference evidence="1 2" key="1">
    <citation type="journal article" date="2022" name="J. Am. Chem. Soc.">
        <title>Biosynthesis of Guanitoxin Enables Global Environmental Detection in Freshwater Cyanobacteria.</title>
        <authorList>
            <person name="Lima S.T."/>
            <person name="Fallon T.R."/>
            <person name="Cordoza J.L."/>
            <person name="Chekan J.R."/>
            <person name="Delbaje E."/>
            <person name="Hopiavuori A.R."/>
            <person name="Alvarenga D.O."/>
            <person name="Wood S.M."/>
            <person name="Luhavaya H."/>
            <person name="Baumgartner J.T."/>
            <person name="Dorr F.A."/>
            <person name="Etchegaray A."/>
            <person name="Pinto E."/>
            <person name="McKinnie S.M.K."/>
            <person name="Fiore M.F."/>
            <person name="Moore B.S."/>
        </authorList>
    </citation>
    <scope>NUCLEOTIDE SEQUENCE [LARGE SCALE GENOMIC DNA]</scope>
    <source>
        <strain evidence="1 2">ITEP-024</strain>
    </source>
</reference>
<sequence>MKYRTPNLSPNSDRLTHFAHKKSDRLLFTIAYFFLIQGRTQMNADYFV</sequence>
<evidence type="ECO:0000313" key="2">
    <source>
        <dbReference type="Proteomes" id="UP000826540"/>
    </source>
</evidence>
<evidence type="ECO:0000313" key="1">
    <source>
        <dbReference type="EMBL" id="QYX30819.1"/>
    </source>
</evidence>
<dbReference type="EMBL" id="CP080598">
    <property type="protein sequence ID" value="QYX30819.1"/>
    <property type="molecule type" value="Genomic_DNA"/>
</dbReference>
<proteinExistence type="predicted"/>
<dbReference type="Proteomes" id="UP000826540">
    <property type="component" value="Chromosome"/>
</dbReference>
<name>A0ABX8WWM9_9CYAN</name>
<gene>
    <name evidence="1" type="ORF">K2F26_18400</name>
</gene>
<accession>A0ABX8WWM9</accession>
<organism evidence="1 2">
    <name type="scientific">Sphaerospermopsis torques-reginae ITEP-024</name>
    <dbReference type="NCBI Taxonomy" id="984208"/>
    <lineage>
        <taxon>Bacteria</taxon>
        <taxon>Bacillati</taxon>
        <taxon>Cyanobacteriota</taxon>
        <taxon>Cyanophyceae</taxon>
        <taxon>Nostocales</taxon>
        <taxon>Aphanizomenonaceae</taxon>
        <taxon>Sphaerospermopsis</taxon>
        <taxon>Sphaerospermopsis torques-reginae</taxon>
    </lineage>
</organism>
<protein>
    <submittedName>
        <fullName evidence="1">Uncharacterized protein</fullName>
    </submittedName>
</protein>
<dbReference type="RefSeq" id="WP_220608954.1">
    <property type="nucleotide sequence ID" value="NZ_CP080598.1"/>
</dbReference>